<reference evidence="2" key="1">
    <citation type="journal article" date="2023" name="DNA Res.">
        <title>Chromosome-level genome assembly of Phrynocephalus forsythii using third-generation DNA sequencing and Hi-C analysis.</title>
        <authorList>
            <person name="Qi Y."/>
            <person name="Zhao W."/>
            <person name="Zhao Y."/>
            <person name="Niu C."/>
            <person name="Cao S."/>
            <person name="Zhang Y."/>
        </authorList>
    </citation>
    <scope>NUCLEOTIDE SEQUENCE</scope>
    <source>
        <tissue evidence="2">Muscle</tissue>
    </source>
</reference>
<dbReference type="EMBL" id="JAPFRF010000004">
    <property type="protein sequence ID" value="KAJ7335161.1"/>
    <property type="molecule type" value="Genomic_DNA"/>
</dbReference>
<dbReference type="AlphaFoldDB" id="A0A9Q1B4F7"/>
<feature type="domain" description="Alkylated DNA repair protein AlkB homologue 8 N-terminal" evidence="1">
    <location>
        <begin position="2"/>
        <end position="36"/>
    </location>
</feature>
<dbReference type="GO" id="GO:0016706">
    <property type="term" value="F:2-oxoglutarate-dependent dioxygenase activity"/>
    <property type="evidence" value="ECO:0007669"/>
    <property type="project" value="InterPro"/>
</dbReference>
<evidence type="ECO:0000313" key="2">
    <source>
        <dbReference type="EMBL" id="KAJ7335161.1"/>
    </source>
</evidence>
<keyword evidence="3" id="KW-1185">Reference proteome</keyword>
<protein>
    <recommendedName>
        <fullName evidence="1">Alkylated DNA repair protein AlkB homologue 8 N-terminal domain-containing protein</fullName>
    </recommendedName>
</protein>
<evidence type="ECO:0000259" key="1">
    <source>
        <dbReference type="Pfam" id="PF09004"/>
    </source>
</evidence>
<sequence>MVVKKAQKRPYFLKMLRKMNLSQHLLLSYYHSTIESVLTYGMLSCYASSSVVDKKALQRIIKIAQNVTGLQLPTLDDIFTSPCLRKSHNILRDSSHPAHNFFELLPSGRSYRTVKTLTTRLLNSSPA</sequence>
<dbReference type="Proteomes" id="UP001142489">
    <property type="component" value="Unassembled WGS sequence"/>
</dbReference>
<evidence type="ECO:0000313" key="3">
    <source>
        <dbReference type="Proteomes" id="UP001142489"/>
    </source>
</evidence>
<feature type="non-terminal residue" evidence="2">
    <location>
        <position position="127"/>
    </location>
</feature>
<dbReference type="Pfam" id="PF09004">
    <property type="entry name" value="ALKBH8_N"/>
    <property type="match status" value="1"/>
</dbReference>
<dbReference type="GO" id="GO:0008168">
    <property type="term" value="F:methyltransferase activity"/>
    <property type="evidence" value="ECO:0007669"/>
    <property type="project" value="InterPro"/>
</dbReference>
<gene>
    <name evidence="2" type="ORF">JRQ81_013102</name>
</gene>
<accession>A0A9Q1B4F7</accession>
<comment type="caution">
    <text evidence="2">The sequence shown here is derived from an EMBL/GenBank/DDBJ whole genome shotgun (WGS) entry which is preliminary data.</text>
</comment>
<dbReference type="InterPro" id="IPR015095">
    <property type="entry name" value="AlkB_hom8_N"/>
</dbReference>
<name>A0A9Q1B4F7_9SAUR</name>
<proteinExistence type="predicted"/>
<dbReference type="OrthoDB" id="10037236at2759"/>
<organism evidence="2 3">
    <name type="scientific">Phrynocephalus forsythii</name>
    <dbReference type="NCBI Taxonomy" id="171643"/>
    <lineage>
        <taxon>Eukaryota</taxon>
        <taxon>Metazoa</taxon>
        <taxon>Chordata</taxon>
        <taxon>Craniata</taxon>
        <taxon>Vertebrata</taxon>
        <taxon>Euteleostomi</taxon>
        <taxon>Lepidosauria</taxon>
        <taxon>Squamata</taxon>
        <taxon>Bifurcata</taxon>
        <taxon>Unidentata</taxon>
        <taxon>Episquamata</taxon>
        <taxon>Toxicofera</taxon>
        <taxon>Iguania</taxon>
        <taxon>Acrodonta</taxon>
        <taxon>Agamidae</taxon>
        <taxon>Agaminae</taxon>
        <taxon>Phrynocephalus</taxon>
    </lineage>
</organism>